<sequence>MRRSITLAAAVGVTMALAACSGGSTDGETAAGSTDETGAAEEETSAAGAGGALTIWVDETRQAAVEEAATAFEEETGATVETVLKNFDDIRADFNAQVPTGEGPDITVGAHDWLGELTANGVVAPIELGEKEAEFETVAVEAFTQDGQVYGLPYAVENIALIRNTALAAEAPATWDDAVAAGQAAGTPYPILIQMGEEGDPYTMYPLQTSFGAPVFTQNEDGSYTPELALGGEAGNAFAQWLAEQGSTGVLDTAVTYDIALAAFAAGESPFIIGGPWMIESFEGLDLAIDPIPSAGGEPAQPFAGVAGFYINAQSDNALLANDFLVNFMATEDAQMALYEAGNRPPALTAAAEAASADPITDGFRTVGADAVPMPSIPEMGSVWAFWGVTEAGIVNGSLEPVAGWEKMVADIQGALDAA</sequence>
<dbReference type="RefSeq" id="WP_152195545.1">
    <property type="nucleotide sequence ID" value="NZ_VUKD01000003.1"/>
</dbReference>
<evidence type="ECO:0000256" key="6">
    <source>
        <dbReference type="SAM" id="SignalP"/>
    </source>
</evidence>
<name>A0A6N7EP71_9MICO</name>
<evidence type="ECO:0000256" key="5">
    <source>
        <dbReference type="SAM" id="MobiDB-lite"/>
    </source>
</evidence>
<dbReference type="PANTHER" id="PTHR30061:SF50">
    <property type="entry name" value="MALTOSE_MALTODEXTRIN-BINDING PERIPLASMIC PROTEIN"/>
    <property type="match status" value="1"/>
</dbReference>
<feature type="chain" id="PRO_5026796386" evidence="6">
    <location>
        <begin position="19"/>
        <end position="419"/>
    </location>
</feature>
<feature type="region of interest" description="Disordered" evidence="5">
    <location>
        <begin position="22"/>
        <end position="50"/>
    </location>
</feature>
<dbReference type="GO" id="GO:0055052">
    <property type="term" value="C:ATP-binding cassette (ABC) transporter complex, substrate-binding subunit-containing"/>
    <property type="evidence" value="ECO:0007669"/>
    <property type="project" value="TreeGrafter"/>
</dbReference>
<feature type="compositionally biased region" description="Low complexity" evidence="5">
    <location>
        <begin position="27"/>
        <end position="37"/>
    </location>
</feature>
<organism evidence="7 8">
    <name type="scientific">Georgenia subflava</name>
    <dbReference type="NCBI Taxonomy" id="1622177"/>
    <lineage>
        <taxon>Bacteria</taxon>
        <taxon>Bacillati</taxon>
        <taxon>Actinomycetota</taxon>
        <taxon>Actinomycetes</taxon>
        <taxon>Micrococcales</taxon>
        <taxon>Bogoriellaceae</taxon>
        <taxon>Georgenia</taxon>
    </lineage>
</organism>
<dbReference type="InterPro" id="IPR006060">
    <property type="entry name" value="Maltose/Cyclodextrin-bd"/>
</dbReference>
<dbReference type="InterPro" id="IPR006059">
    <property type="entry name" value="SBP"/>
</dbReference>
<evidence type="ECO:0000256" key="4">
    <source>
        <dbReference type="ARBA" id="ARBA00022729"/>
    </source>
</evidence>
<keyword evidence="3" id="KW-0762">Sugar transport</keyword>
<keyword evidence="8" id="KW-1185">Reference proteome</keyword>
<dbReference type="Gene3D" id="3.40.190.10">
    <property type="entry name" value="Periplasmic binding protein-like II"/>
    <property type="match status" value="2"/>
</dbReference>
<dbReference type="GO" id="GO:0042956">
    <property type="term" value="P:maltodextrin transmembrane transport"/>
    <property type="evidence" value="ECO:0007669"/>
    <property type="project" value="TreeGrafter"/>
</dbReference>
<dbReference type="PANTHER" id="PTHR30061">
    <property type="entry name" value="MALTOSE-BINDING PERIPLASMIC PROTEIN"/>
    <property type="match status" value="1"/>
</dbReference>
<keyword evidence="2" id="KW-0813">Transport</keyword>
<comment type="similarity">
    <text evidence="1">Belongs to the bacterial solute-binding protein 1 family.</text>
</comment>
<dbReference type="GO" id="GO:0015144">
    <property type="term" value="F:carbohydrate transmembrane transporter activity"/>
    <property type="evidence" value="ECO:0007669"/>
    <property type="project" value="InterPro"/>
</dbReference>
<protein>
    <submittedName>
        <fullName evidence="7">Extracellular solute-binding protein</fullName>
    </submittedName>
</protein>
<gene>
    <name evidence="7" type="ORF">GB881_12980</name>
</gene>
<evidence type="ECO:0000256" key="3">
    <source>
        <dbReference type="ARBA" id="ARBA00022597"/>
    </source>
</evidence>
<dbReference type="PROSITE" id="PS51257">
    <property type="entry name" value="PROKAR_LIPOPROTEIN"/>
    <property type="match status" value="1"/>
</dbReference>
<dbReference type="EMBL" id="WHPC01000056">
    <property type="protein sequence ID" value="MPV37946.1"/>
    <property type="molecule type" value="Genomic_DNA"/>
</dbReference>
<dbReference type="Pfam" id="PF13416">
    <property type="entry name" value="SBP_bac_8"/>
    <property type="match status" value="1"/>
</dbReference>
<dbReference type="GO" id="GO:0015768">
    <property type="term" value="P:maltose transport"/>
    <property type="evidence" value="ECO:0007669"/>
    <property type="project" value="TreeGrafter"/>
</dbReference>
<dbReference type="Proteomes" id="UP000437709">
    <property type="component" value="Unassembled WGS sequence"/>
</dbReference>
<evidence type="ECO:0000313" key="7">
    <source>
        <dbReference type="EMBL" id="MPV37946.1"/>
    </source>
</evidence>
<proteinExistence type="inferred from homology"/>
<dbReference type="GO" id="GO:1901982">
    <property type="term" value="F:maltose binding"/>
    <property type="evidence" value="ECO:0007669"/>
    <property type="project" value="TreeGrafter"/>
</dbReference>
<evidence type="ECO:0000256" key="1">
    <source>
        <dbReference type="ARBA" id="ARBA00008520"/>
    </source>
</evidence>
<evidence type="ECO:0000313" key="8">
    <source>
        <dbReference type="Proteomes" id="UP000437709"/>
    </source>
</evidence>
<dbReference type="OrthoDB" id="9766758at2"/>
<dbReference type="AlphaFoldDB" id="A0A6N7EP71"/>
<dbReference type="SUPFAM" id="SSF53850">
    <property type="entry name" value="Periplasmic binding protein-like II"/>
    <property type="match status" value="1"/>
</dbReference>
<accession>A0A6N7EP71</accession>
<keyword evidence="4 6" id="KW-0732">Signal</keyword>
<feature type="signal peptide" evidence="6">
    <location>
        <begin position="1"/>
        <end position="18"/>
    </location>
</feature>
<dbReference type="PRINTS" id="PR00181">
    <property type="entry name" value="MALTOSEBP"/>
</dbReference>
<evidence type="ECO:0000256" key="2">
    <source>
        <dbReference type="ARBA" id="ARBA00022448"/>
    </source>
</evidence>
<reference evidence="7 8" key="1">
    <citation type="submission" date="2019-10" db="EMBL/GenBank/DDBJ databases">
        <title>Georgenia wutianyii sp. nov. and Georgenia yuyongxinii sp. nov. isolated from plateau pika (Ochotona curzoniae) in the Qinghai-Tibet plateau of China.</title>
        <authorList>
            <person name="Tian Z."/>
        </authorList>
    </citation>
    <scope>NUCLEOTIDE SEQUENCE [LARGE SCALE GENOMIC DNA]</scope>
    <source>
        <strain evidence="7 8">JCM 19765</strain>
    </source>
</reference>
<comment type="caution">
    <text evidence="7">The sequence shown here is derived from an EMBL/GenBank/DDBJ whole genome shotgun (WGS) entry which is preliminary data.</text>
</comment>